<dbReference type="InterPro" id="IPR008040">
    <property type="entry name" value="Hydant_A_N"/>
</dbReference>
<evidence type="ECO:0000313" key="3">
    <source>
        <dbReference type="EMBL" id="CEO87810.1"/>
    </source>
</evidence>
<proteinExistence type="predicted"/>
<dbReference type="InterPro" id="IPR045079">
    <property type="entry name" value="Oxoprolinase-like"/>
</dbReference>
<feature type="domain" description="Hydantoinase A/oxoprolinase" evidence="1">
    <location>
        <begin position="181"/>
        <end position="282"/>
    </location>
</feature>
<feature type="domain" description="Hydantoinase/oxoprolinase N-terminal" evidence="2">
    <location>
        <begin position="3"/>
        <end position="160"/>
    </location>
</feature>
<dbReference type="EMBL" id="CDRZ01000032">
    <property type="protein sequence ID" value="CEO87810.1"/>
    <property type="molecule type" value="Genomic_DNA"/>
</dbReference>
<dbReference type="SUPFAM" id="SSF53067">
    <property type="entry name" value="Actin-like ATPase domain"/>
    <property type="match status" value="1"/>
</dbReference>
<dbReference type="InterPro" id="IPR043129">
    <property type="entry name" value="ATPase_NBD"/>
</dbReference>
<accession>A0A0B7MCL9</accession>
<organism evidence="3 4">
    <name type="scientific">Syntrophaceticus schinkii</name>
    <dbReference type="NCBI Taxonomy" id="499207"/>
    <lineage>
        <taxon>Bacteria</taxon>
        <taxon>Bacillati</taxon>
        <taxon>Bacillota</taxon>
        <taxon>Clostridia</taxon>
        <taxon>Thermoanaerobacterales</taxon>
        <taxon>Thermoanaerobacterales Family III. Incertae Sedis</taxon>
        <taxon>Syntrophaceticus</taxon>
    </lineage>
</organism>
<dbReference type="Pfam" id="PF05378">
    <property type="entry name" value="Hydant_A_N"/>
    <property type="match status" value="1"/>
</dbReference>
<dbReference type="InterPro" id="IPR002821">
    <property type="entry name" value="Hydantoinase_A"/>
</dbReference>
<dbReference type="GO" id="GO:0005829">
    <property type="term" value="C:cytosol"/>
    <property type="evidence" value="ECO:0007669"/>
    <property type="project" value="TreeGrafter"/>
</dbReference>
<dbReference type="Gene3D" id="3.30.420.40">
    <property type="match status" value="1"/>
</dbReference>
<keyword evidence="4" id="KW-1185">Reference proteome</keyword>
<dbReference type="RefSeq" id="WP_052835224.1">
    <property type="nucleotide sequence ID" value="NZ_CDRZ01000032.1"/>
</dbReference>
<dbReference type="Proteomes" id="UP000046155">
    <property type="component" value="Unassembled WGS sequence"/>
</dbReference>
<dbReference type="PANTHER" id="PTHR11365">
    <property type="entry name" value="5-OXOPROLINASE RELATED"/>
    <property type="match status" value="1"/>
</dbReference>
<dbReference type="Pfam" id="PF01968">
    <property type="entry name" value="Hydantoinase_A"/>
    <property type="match status" value="1"/>
</dbReference>
<reference evidence="4" key="1">
    <citation type="submission" date="2015-01" db="EMBL/GenBank/DDBJ databases">
        <authorList>
            <person name="Manzoor Shahid"/>
            <person name="Zubair Saima"/>
        </authorList>
    </citation>
    <scope>NUCLEOTIDE SEQUENCE [LARGE SCALE GENOMIC DNA]</scope>
    <source>
        <strain evidence="4">Sp3</strain>
    </source>
</reference>
<dbReference type="AlphaFoldDB" id="A0A0B7MCL9"/>
<evidence type="ECO:0000259" key="1">
    <source>
        <dbReference type="Pfam" id="PF01968"/>
    </source>
</evidence>
<protein>
    <submittedName>
        <fullName evidence="3">Hydantoinase/oxoprolinase</fullName>
    </submittedName>
</protein>
<sequence>MFIGLDVGGTYTDAVLMDGRKIIEKMKVPTDNDQLLDSLLKALDPLLEAAKGEELERIVLSTTLITNLIATKKVDPTALVIIPGPGLNPSTYDYKVPYTFLLSGAIDYRGREIDPLDEQEIENCAQKIKEAGVMRAVVVGKFSQRNKQHEERVASYLEEQIPGIRVAMGHQVTGRLNFPRRVYTSLLTLATQDRFHTFYAEVLKLLEQRGITAPLYILKADGGTLPFDLSAQKPVETIFSGPAASTLGGLALTPRGETSVVVDIGGTTTDLALILSGEPLLASRGARIDDKLTHVRAFATSLLL</sequence>
<dbReference type="PANTHER" id="PTHR11365:SF2">
    <property type="entry name" value="5-OXOPROLINASE"/>
    <property type="match status" value="1"/>
</dbReference>
<dbReference type="GO" id="GO:0017168">
    <property type="term" value="F:5-oxoprolinase (ATP-hydrolyzing) activity"/>
    <property type="evidence" value="ECO:0007669"/>
    <property type="project" value="TreeGrafter"/>
</dbReference>
<dbReference type="GO" id="GO:0006749">
    <property type="term" value="P:glutathione metabolic process"/>
    <property type="evidence" value="ECO:0007669"/>
    <property type="project" value="TreeGrafter"/>
</dbReference>
<evidence type="ECO:0000313" key="4">
    <source>
        <dbReference type="Proteomes" id="UP000046155"/>
    </source>
</evidence>
<name>A0A0B7MCL9_9FIRM</name>
<evidence type="ECO:0000259" key="2">
    <source>
        <dbReference type="Pfam" id="PF05378"/>
    </source>
</evidence>
<gene>
    <name evidence="3" type="ORF">SSCH_1270004</name>
</gene>